<dbReference type="GO" id="GO:0016853">
    <property type="term" value="F:isomerase activity"/>
    <property type="evidence" value="ECO:0007669"/>
    <property type="project" value="UniProtKB-KW"/>
</dbReference>
<feature type="domain" description="Radical SAM core" evidence="16">
    <location>
        <begin position="114"/>
        <end position="337"/>
    </location>
</feature>
<keyword evidence="8 14" id="KW-0479">Metal-binding</keyword>
<feature type="binding site" evidence="14">
    <location>
        <position position="132"/>
    </location>
    <ligand>
        <name>[4Fe-4S] cluster</name>
        <dbReference type="ChEBI" id="CHEBI:49883"/>
        <note>4Fe-4S-S-AdoMet</note>
    </ligand>
</feature>
<dbReference type="PIRSF" id="PIRSF004911">
    <property type="entry name" value="DUF160"/>
    <property type="match status" value="1"/>
</dbReference>
<dbReference type="SUPFAM" id="SSF102114">
    <property type="entry name" value="Radical SAM enzymes"/>
    <property type="match status" value="1"/>
</dbReference>
<dbReference type="InterPro" id="IPR003739">
    <property type="entry name" value="Lys_aminomutase/Glu_NH3_mut"/>
</dbReference>
<dbReference type="NCBIfam" id="TIGR03821">
    <property type="entry name" value="EFP_modif_epmB"/>
    <property type="match status" value="1"/>
</dbReference>
<dbReference type="AlphaFoldDB" id="A0A517R046"/>
<dbReference type="PANTHER" id="PTHR30538">
    <property type="entry name" value="LYSINE 2,3-AMINOMUTASE-RELATED"/>
    <property type="match status" value="1"/>
</dbReference>
<keyword evidence="9 15" id="KW-0663">Pyridoxal phosphate</keyword>
<dbReference type="EMBL" id="CP036268">
    <property type="protein sequence ID" value="QDT37277.1"/>
    <property type="molecule type" value="Genomic_DNA"/>
</dbReference>
<evidence type="ECO:0000256" key="11">
    <source>
        <dbReference type="ARBA" id="ARBA00023014"/>
    </source>
</evidence>
<dbReference type="GO" id="GO:0051539">
    <property type="term" value="F:4 iron, 4 sulfur cluster binding"/>
    <property type="evidence" value="ECO:0007669"/>
    <property type="project" value="UniProtKB-KW"/>
</dbReference>
<dbReference type="GO" id="GO:0046872">
    <property type="term" value="F:metal ion binding"/>
    <property type="evidence" value="ECO:0007669"/>
    <property type="project" value="UniProtKB-KW"/>
</dbReference>
<feature type="binding site" evidence="14">
    <location>
        <position position="135"/>
    </location>
    <ligand>
        <name>[4Fe-4S] cluster</name>
        <dbReference type="ChEBI" id="CHEBI:49883"/>
        <note>4Fe-4S-S-AdoMet</note>
    </ligand>
</feature>
<evidence type="ECO:0000259" key="16">
    <source>
        <dbReference type="PROSITE" id="PS51918"/>
    </source>
</evidence>
<organism evidence="17 18">
    <name type="scientific">Stratiformator vulcanicus</name>
    <dbReference type="NCBI Taxonomy" id="2527980"/>
    <lineage>
        <taxon>Bacteria</taxon>
        <taxon>Pseudomonadati</taxon>
        <taxon>Planctomycetota</taxon>
        <taxon>Planctomycetia</taxon>
        <taxon>Planctomycetales</taxon>
        <taxon>Planctomycetaceae</taxon>
        <taxon>Stratiformator</taxon>
    </lineage>
</organism>
<reference evidence="17 18" key="1">
    <citation type="submission" date="2019-02" db="EMBL/GenBank/DDBJ databases">
        <title>Deep-cultivation of Planctomycetes and their phenomic and genomic characterization uncovers novel biology.</title>
        <authorList>
            <person name="Wiegand S."/>
            <person name="Jogler M."/>
            <person name="Boedeker C."/>
            <person name="Pinto D."/>
            <person name="Vollmers J."/>
            <person name="Rivas-Marin E."/>
            <person name="Kohn T."/>
            <person name="Peeters S.H."/>
            <person name="Heuer A."/>
            <person name="Rast P."/>
            <person name="Oberbeckmann S."/>
            <person name="Bunk B."/>
            <person name="Jeske O."/>
            <person name="Meyerdierks A."/>
            <person name="Storesund J.E."/>
            <person name="Kallscheuer N."/>
            <person name="Luecker S."/>
            <person name="Lage O.M."/>
            <person name="Pohl T."/>
            <person name="Merkel B.J."/>
            <person name="Hornburger P."/>
            <person name="Mueller R.-W."/>
            <person name="Bruemmer F."/>
            <person name="Labrenz M."/>
            <person name="Spormann A.M."/>
            <person name="Op den Camp H."/>
            <person name="Overmann J."/>
            <person name="Amann R."/>
            <person name="Jetten M.S.M."/>
            <person name="Mascher T."/>
            <person name="Medema M.H."/>
            <person name="Devos D.P."/>
            <person name="Kaster A.-K."/>
            <person name="Ovreas L."/>
            <person name="Rohde M."/>
            <person name="Galperin M.Y."/>
            <person name="Jogler C."/>
        </authorList>
    </citation>
    <scope>NUCLEOTIDE SEQUENCE [LARGE SCALE GENOMIC DNA]</scope>
    <source>
        <strain evidence="17 18">Pan189</strain>
    </source>
</reference>
<keyword evidence="7" id="KW-0949">S-adenosyl-L-methionine</keyword>
<evidence type="ECO:0000256" key="12">
    <source>
        <dbReference type="ARBA" id="ARBA00023235"/>
    </source>
</evidence>
<dbReference type="SFLD" id="SFLDF00314">
    <property type="entry name" value="L-lysine_2_3-aminomutase_(yjeK"/>
    <property type="match status" value="1"/>
</dbReference>
<comment type="cofactor">
    <cofactor evidence="2 15">
        <name>pyridoxal 5'-phosphate</name>
        <dbReference type="ChEBI" id="CHEBI:597326"/>
    </cofactor>
</comment>
<accession>A0A517R046</accession>
<evidence type="ECO:0000256" key="14">
    <source>
        <dbReference type="PIRSR" id="PIRSR004911-1"/>
    </source>
</evidence>
<keyword evidence="18" id="KW-1185">Reference proteome</keyword>
<dbReference type="NCBIfam" id="TIGR00238">
    <property type="entry name" value="KamA family radical SAM protein"/>
    <property type="match status" value="1"/>
</dbReference>
<evidence type="ECO:0000313" key="18">
    <source>
        <dbReference type="Proteomes" id="UP000317318"/>
    </source>
</evidence>
<dbReference type="PANTHER" id="PTHR30538:SF1">
    <property type="entry name" value="L-LYSINE 2,3-AMINOMUTASE"/>
    <property type="match status" value="1"/>
</dbReference>
<evidence type="ECO:0000256" key="4">
    <source>
        <dbReference type="ARBA" id="ARBA00008703"/>
    </source>
</evidence>
<gene>
    <name evidence="17" type="primary">epmB</name>
    <name evidence="17" type="ORF">Pan189_16500</name>
</gene>
<evidence type="ECO:0000256" key="5">
    <source>
        <dbReference type="ARBA" id="ARBA00022363"/>
    </source>
</evidence>
<dbReference type="InterPro" id="IPR013785">
    <property type="entry name" value="Aldolase_TIM"/>
</dbReference>
<dbReference type="Pfam" id="PF04055">
    <property type="entry name" value="Radical_SAM"/>
    <property type="match status" value="1"/>
</dbReference>
<dbReference type="Proteomes" id="UP000317318">
    <property type="component" value="Chromosome"/>
</dbReference>
<evidence type="ECO:0000256" key="13">
    <source>
        <dbReference type="ARBA" id="ARBA00030756"/>
    </source>
</evidence>
<dbReference type="Gene3D" id="3.20.20.70">
    <property type="entry name" value="Aldolase class I"/>
    <property type="match status" value="1"/>
</dbReference>
<evidence type="ECO:0000256" key="10">
    <source>
        <dbReference type="ARBA" id="ARBA00023004"/>
    </source>
</evidence>
<evidence type="ECO:0000256" key="1">
    <source>
        <dbReference type="ARBA" id="ARBA00001352"/>
    </source>
</evidence>
<evidence type="ECO:0000256" key="15">
    <source>
        <dbReference type="PIRSR" id="PIRSR603739-50"/>
    </source>
</evidence>
<dbReference type="PROSITE" id="PS51918">
    <property type="entry name" value="RADICAL_SAM"/>
    <property type="match status" value="1"/>
</dbReference>
<evidence type="ECO:0000256" key="9">
    <source>
        <dbReference type="ARBA" id="ARBA00022898"/>
    </source>
</evidence>
<keyword evidence="10" id="KW-0408">Iron</keyword>
<dbReference type="InterPro" id="IPR022462">
    <property type="entry name" value="EpmB"/>
</dbReference>
<keyword evidence="12 17" id="KW-0413">Isomerase</keyword>
<evidence type="ECO:0000256" key="7">
    <source>
        <dbReference type="ARBA" id="ARBA00022691"/>
    </source>
</evidence>
<dbReference type="SFLD" id="SFLDG01070">
    <property type="entry name" value="PLP-dependent"/>
    <property type="match status" value="1"/>
</dbReference>
<feature type="binding site" evidence="14">
    <location>
        <position position="128"/>
    </location>
    <ligand>
        <name>[4Fe-4S] cluster</name>
        <dbReference type="ChEBI" id="CHEBI:49883"/>
        <note>4Fe-4S-S-AdoMet</note>
    </ligand>
</feature>
<evidence type="ECO:0000313" key="17">
    <source>
        <dbReference type="EMBL" id="QDT37277.1"/>
    </source>
</evidence>
<dbReference type="SFLD" id="SFLDS00029">
    <property type="entry name" value="Radical_SAM"/>
    <property type="match status" value="1"/>
</dbReference>
<comment type="catalytic activity">
    <reaction evidence="1">
        <text>L-lysine = D-beta-lysine</text>
        <dbReference type="Rhea" id="RHEA:44148"/>
        <dbReference type="ChEBI" id="CHEBI:32551"/>
        <dbReference type="ChEBI" id="CHEBI:84138"/>
    </reaction>
</comment>
<evidence type="ECO:0000256" key="8">
    <source>
        <dbReference type="ARBA" id="ARBA00022723"/>
    </source>
</evidence>
<feature type="modified residue" description="N6-(pyridoxal phosphate)lysine" evidence="15">
    <location>
        <position position="340"/>
    </location>
</feature>
<dbReference type="InterPro" id="IPR058240">
    <property type="entry name" value="rSAM_sf"/>
</dbReference>
<dbReference type="InterPro" id="IPR007197">
    <property type="entry name" value="rSAM"/>
</dbReference>
<protein>
    <recommendedName>
        <fullName evidence="5">L-lysine 2,3-aminomutase</fullName>
    </recommendedName>
    <alternativeName>
        <fullName evidence="13">EF-P post-translational modification enzyme B</fullName>
    </alternativeName>
</protein>
<comment type="cofactor">
    <cofactor evidence="3">
        <name>[4Fe-4S] cluster</name>
        <dbReference type="ChEBI" id="CHEBI:49883"/>
    </cofactor>
</comment>
<evidence type="ECO:0000256" key="2">
    <source>
        <dbReference type="ARBA" id="ARBA00001933"/>
    </source>
</evidence>
<dbReference type="CDD" id="cd01335">
    <property type="entry name" value="Radical_SAM"/>
    <property type="match status" value="1"/>
</dbReference>
<evidence type="ECO:0000256" key="6">
    <source>
        <dbReference type="ARBA" id="ARBA00022485"/>
    </source>
</evidence>
<keyword evidence="6 14" id="KW-0004">4Fe-4S</keyword>
<evidence type="ECO:0000256" key="3">
    <source>
        <dbReference type="ARBA" id="ARBA00001966"/>
    </source>
</evidence>
<proteinExistence type="inferred from homology"/>
<dbReference type="KEGG" id="svp:Pan189_16500"/>
<comment type="similarity">
    <text evidence="4">Belongs to the radical SAM superfamily. KamA family.</text>
</comment>
<sequence length="344" mass="38332">MVELENVGAPRVSGDLVGRRPAYFESLARSIRDPAELLRRLDLSDELLPAAVRGATEFPLLIPEDYLKRMSPGDPLDPLLRQVLPLDEEFARAEGFVDDPVGDSAARQVDGLISKYPGRVLLVLTGSCAVHCRYCFRRHYPYESEPRQPRDWELALETIRRDSTIHEVILSGGDPLMLTDTRLAEFLAAIEEIPHLNRLRIHSRLPIVLPDRVTDELIAMLSKTRLTPIVVVHANHPNEIAGACSDSLGRLVRSGITTLNQAVLLKGVNDSAQSLIELSERLIDLGVMPYYLHQLDRVRGAAHFEVSESTGRKLVAQMRSKLPGYAVPQYVREIAGEASKTPLF</sequence>
<name>A0A517R046_9PLAN</name>
<keyword evidence="11 14" id="KW-0411">Iron-sulfur</keyword>